<accession>B8GJ99</accession>
<sequence length="185" mass="19518">MLTSLHANKRAQIVLGLLFGIVFGFLLQKGGVTRYDVIIGQLLLTDFTVLKVMLSAVIVGMVGFHLLKQFGLVELHAAEGTVGSNVIGGLIFGAGFALLGYCPGTVAGAVGTGALDALAGGMVGLLIGSGIFARLYPRLKTRVLIYLPFPARTVPEFLHLNVWIVIAVMEVGMIGFLLVLGYLGF</sequence>
<dbReference type="Pfam" id="PF04143">
    <property type="entry name" value="Sulf_transp"/>
    <property type="match status" value="1"/>
</dbReference>
<feature type="transmembrane region" description="Helical" evidence="1">
    <location>
        <begin position="48"/>
        <end position="67"/>
    </location>
</feature>
<dbReference type="Proteomes" id="UP000002457">
    <property type="component" value="Chromosome"/>
</dbReference>
<feature type="transmembrane region" description="Helical" evidence="1">
    <location>
        <begin position="157"/>
        <end position="183"/>
    </location>
</feature>
<proteinExistence type="predicted"/>
<evidence type="ECO:0000256" key="1">
    <source>
        <dbReference type="SAM" id="Phobius"/>
    </source>
</evidence>
<evidence type="ECO:0000313" key="2">
    <source>
        <dbReference type="EMBL" id="ACL16940.1"/>
    </source>
</evidence>
<dbReference type="eggNOG" id="arCOG05331">
    <property type="taxonomic scope" value="Archaea"/>
</dbReference>
<name>B8GJ99_METPE</name>
<keyword evidence="3" id="KW-1185">Reference proteome</keyword>
<feature type="transmembrane region" description="Helical" evidence="1">
    <location>
        <begin position="12"/>
        <end position="28"/>
    </location>
</feature>
<protein>
    <submittedName>
        <fullName evidence="2">YeeE/YedE family protein</fullName>
    </submittedName>
</protein>
<organism evidence="2 3">
    <name type="scientific">Methanosphaerula palustris (strain ATCC BAA-1556 / DSM 19958 / E1-9c)</name>
    <dbReference type="NCBI Taxonomy" id="521011"/>
    <lineage>
        <taxon>Archaea</taxon>
        <taxon>Methanobacteriati</taxon>
        <taxon>Methanobacteriota</taxon>
        <taxon>Stenosarchaea group</taxon>
        <taxon>Methanomicrobia</taxon>
        <taxon>Methanomicrobiales</taxon>
        <taxon>Methanoregulaceae</taxon>
        <taxon>Methanosphaerula</taxon>
    </lineage>
</organism>
<dbReference type="OrthoDB" id="117923at2157"/>
<gene>
    <name evidence="2" type="ordered locus">Mpal_1628</name>
</gene>
<evidence type="ECO:0000313" key="3">
    <source>
        <dbReference type="Proteomes" id="UP000002457"/>
    </source>
</evidence>
<dbReference type="EMBL" id="CP001338">
    <property type="protein sequence ID" value="ACL16940.1"/>
    <property type="molecule type" value="Genomic_DNA"/>
</dbReference>
<dbReference type="RefSeq" id="WP_012618259.1">
    <property type="nucleotide sequence ID" value="NC_011832.1"/>
</dbReference>
<dbReference type="GeneID" id="7272170"/>
<dbReference type="AlphaFoldDB" id="B8GJ99"/>
<keyword evidence="1" id="KW-0812">Transmembrane</keyword>
<dbReference type="InterPro" id="IPR007272">
    <property type="entry name" value="Sulf_transp_TsuA/YedE"/>
</dbReference>
<reference evidence="2 3" key="1">
    <citation type="journal article" date="2015" name="Genome Announc.">
        <title>Complete Genome Sequence of Methanosphaerula palustris E1-9CT, a Hydrogenotrophic Methanogen Isolated from a Minerotrophic Fen Peatland.</title>
        <authorList>
            <person name="Cadillo-Quiroz H."/>
            <person name="Browne P."/>
            <person name="Kyrpides N."/>
            <person name="Woyke T."/>
            <person name="Goodwin L."/>
            <person name="Detter C."/>
            <person name="Yavitt J.B."/>
            <person name="Zinder S.H."/>
        </authorList>
    </citation>
    <scope>NUCLEOTIDE SEQUENCE [LARGE SCALE GENOMIC DNA]</scope>
    <source>
        <strain evidence="3">ATCC BAA-1556 / DSM 19958 / E1-9c</strain>
    </source>
</reference>
<keyword evidence="1" id="KW-1133">Transmembrane helix</keyword>
<dbReference type="STRING" id="521011.Mpal_1628"/>
<feature type="transmembrane region" description="Helical" evidence="1">
    <location>
        <begin position="87"/>
        <end position="111"/>
    </location>
</feature>
<feature type="transmembrane region" description="Helical" evidence="1">
    <location>
        <begin position="117"/>
        <end position="136"/>
    </location>
</feature>
<keyword evidence="1" id="KW-0472">Membrane</keyword>
<dbReference type="KEGG" id="mpl:Mpal_1628"/>
<dbReference type="HOGENOM" id="CLU_037802_0_1_2"/>